<gene>
    <name evidence="1" type="ORF">HPLM_LOCUS8934</name>
</gene>
<dbReference type="Proteomes" id="UP000268014">
    <property type="component" value="Unassembled WGS sequence"/>
</dbReference>
<evidence type="ECO:0000313" key="1">
    <source>
        <dbReference type="EMBL" id="VDO36187.1"/>
    </source>
</evidence>
<reference evidence="1 2" key="1">
    <citation type="submission" date="2018-11" db="EMBL/GenBank/DDBJ databases">
        <authorList>
            <consortium name="Pathogen Informatics"/>
        </authorList>
    </citation>
    <scope>NUCLEOTIDE SEQUENCE [LARGE SCALE GENOMIC DNA]</scope>
    <source>
        <strain evidence="1 2">MHpl1</strain>
    </source>
</reference>
<dbReference type="EMBL" id="UZAF01016962">
    <property type="protein sequence ID" value="VDO36187.1"/>
    <property type="molecule type" value="Genomic_DNA"/>
</dbReference>
<keyword evidence="2" id="KW-1185">Reference proteome</keyword>
<name>A0A3P7VM26_HAEPC</name>
<accession>A0A3P7VM26</accession>
<proteinExistence type="predicted"/>
<sequence>MLDFLVTFLCHSNENEKATRNSPSDRPNPLAIMIVVNKADDTYYHVGDGAIVSLVEVGMSCRRKEHFLGPLRTCSKSYTFRNVPSATVFLCRWHTETTGGV</sequence>
<evidence type="ECO:0000313" key="2">
    <source>
        <dbReference type="Proteomes" id="UP000268014"/>
    </source>
</evidence>
<protein>
    <submittedName>
        <fullName evidence="1">Uncharacterized protein</fullName>
    </submittedName>
</protein>
<organism evidence="1 2">
    <name type="scientific">Haemonchus placei</name>
    <name type="common">Barber's pole worm</name>
    <dbReference type="NCBI Taxonomy" id="6290"/>
    <lineage>
        <taxon>Eukaryota</taxon>
        <taxon>Metazoa</taxon>
        <taxon>Ecdysozoa</taxon>
        <taxon>Nematoda</taxon>
        <taxon>Chromadorea</taxon>
        <taxon>Rhabditida</taxon>
        <taxon>Rhabditina</taxon>
        <taxon>Rhabditomorpha</taxon>
        <taxon>Strongyloidea</taxon>
        <taxon>Trichostrongylidae</taxon>
        <taxon>Haemonchus</taxon>
    </lineage>
</organism>
<dbReference type="AlphaFoldDB" id="A0A3P7VM26"/>